<evidence type="ECO:0000259" key="2">
    <source>
        <dbReference type="Pfam" id="PF09084"/>
    </source>
</evidence>
<dbReference type="Gene3D" id="3.40.190.10">
    <property type="entry name" value="Periplasmic binding protein-like II"/>
    <property type="match status" value="2"/>
</dbReference>
<dbReference type="InterPro" id="IPR027939">
    <property type="entry name" value="NMT1/THI5"/>
</dbReference>
<feature type="chain" id="PRO_5038401521" evidence="1">
    <location>
        <begin position="27"/>
        <end position="342"/>
    </location>
</feature>
<dbReference type="PANTHER" id="PTHR31528">
    <property type="entry name" value="4-AMINO-5-HYDROXYMETHYL-2-METHYLPYRIMIDINE PHOSPHATE SYNTHASE THI11-RELATED"/>
    <property type="match status" value="1"/>
</dbReference>
<proteinExistence type="predicted"/>
<comment type="caution">
    <text evidence="3">The sequence shown here is derived from an EMBL/GenBank/DDBJ whole genome shotgun (WGS) entry which is preliminary data.</text>
</comment>
<feature type="signal peptide" evidence="1">
    <location>
        <begin position="1"/>
        <end position="26"/>
    </location>
</feature>
<organism evidence="3 4">
    <name type="scientific">Nocardioides soli</name>
    <dbReference type="NCBI Taxonomy" id="1036020"/>
    <lineage>
        <taxon>Bacteria</taxon>
        <taxon>Bacillati</taxon>
        <taxon>Actinomycetota</taxon>
        <taxon>Actinomycetes</taxon>
        <taxon>Propionibacteriales</taxon>
        <taxon>Nocardioidaceae</taxon>
        <taxon>Nocardioides</taxon>
    </lineage>
</organism>
<dbReference type="EMBL" id="JACHWR010000001">
    <property type="protein sequence ID" value="MBB3040657.1"/>
    <property type="molecule type" value="Genomic_DNA"/>
</dbReference>
<name>A0A7W4VRV1_9ACTN</name>
<dbReference type="Proteomes" id="UP000589626">
    <property type="component" value="Unassembled WGS sequence"/>
</dbReference>
<evidence type="ECO:0000313" key="3">
    <source>
        <dbReference type="EMBL" id="MBB3040657.1"/>
    </source>
</evidence>
<reference evidence="3 4" key="1">
    <citation type="submission" date="2020-08" db="EMBL/GenBank/DDBJ databases">
        <title>Sequencing the genomes of 1000 actinobacteria strains.</title>
        <authorList>
            <person name="Klenk H.-P."/>
        </authorList>
    </citation>
    <scope>NUCLEOTIDE SEQUENCE [LARGE SCALE GENOMIC DNA]</scope>
    <source>
        <strain evidence="3 4">DSM 105498</strain>
    </source>
</reference>
<keyword evidence="1" id="KW-0732">Signal</keyword>
<dbReference type="PANTHER" id="PTHR31528:SF3">
    <property type="entry name" value="THIAMINE BIOSYNTHESIS PROTEIN HI_0357-RELATED"/>
    <property type="match status" value="1"/>
</dbReference>
<sequence>MRKLNTRRRAALLATSVLLAAGALTACGDDASSTGADGNVTVLLEWFPNPDHISLYTAQDMGAFEDENLKVKFQPPSNNTDSLKMVSLGQMPLAISYANAVINADAQGLDVVAVAALIPTTLNSLILNRTDEVQELGDLKGKPIGSSGDPVSEAMWAYALEQQGFTEDDIKFVSINQGYAPAMISGKVNAIIGAYQNIESVELRENGVDPVGYAVGEAGVPEYDELVLIANRSKLEEDEAYQETIRKFLAGLAQGDAKAQEDHDAAFEAISGVAKGYSDESLKEMIDLTAPLLANEDGFGQMDVAEWQALADWLYDNDLLEKEVDAANVVNTDMLPDGGDAE</sequence>
<protein>
    <submittedName>
        <fullName evidence="3">Putative hydroxymethylpyrimidine transport system substrate-binding protein</fullName>
    </submittedName>
</protein>
<accession>A0A7W4VRV1</accession>
<dbReference type="SUPFAM" id="SSF53850">
    <property type="entry name" value="Periplasmic binding protein-like II"/>
    <property type="match status" value="1"/>
</dbReference>
<dbReference type="RefSeq" id="WP_183590664.1">
    <property type="nucleotide sequence ID" value="NZ_JACHWR010000001.1"/>
</dbReference>
<evidence type="ECO:0000313" key="4">
    <source>
        <dbReference type="Proteomes" id="UP000589626"/>
    </source>
</evidence>
<keyword evidence="4" id="KW-1185">Reference proteome</keyword>
<dbReference type="GO" id="GO:0009228">
    <property type="term" value="P:thiamine biosynthetic process"/>
    <property type="evidence" value="ECO:0007669"/>
    <property type="project" value="InterPro"/>
</dbReference>
<dbReference type="AlphaFoldDB" id="A0A7W4VRV1"/>
<dbReference type="Pfam" id="PF09084">
    <property type="entry name" value="NMT1"/>
    <property type="match status" value="1"/>
</dbReference>
<gene>
    <name evidence="3" type="ORF">FHU40_000458</name>
</gene>
<feature type="domain" description="SsuA/THI5-like" evidence="2">
    <location>
        <begin position="49"/>
        <end position="264"/>
    </location>
</feature>
<evidence type="ECO:0000256" key="1">
    <source>
        <dbReference type="SAM" id="SignalP"/>
    </source>
</evidence>
<dbReference type="PROSITE" id="PS51257">
    <property type="entry name" value="PROKAR_LIPOPROTEIN"/>
    <property type="match status" value="1"/>
</dbReference>
<dbReference type="InterPro" id="IPR015168">
    <property type="entry name" value="SsuA/THI5"/>
</dbReference>